<organism evidence="1 2">
    <name type="scientific">Sphingomonas paeninsulae</name>
    <dbReference type="NCBI Taxonomy" id="2319844"/>
    <lineage>
        <taxon>Bacteria</taxon>
        <taxon>Pseudomonadati</taxon>
        <taxon>Pseudomonadota</taxon>
        <taxon>Alphaproteobacteria</taxon>
        <taxon>Sphingomonadales</taxon>
        <taxon>Sphingomonadaceae</taxon>
        <taxon>Sphingomonas</taxon>
    </lineage>
</organism>
<evidence type="ECO:0000313" key="2">
    <source>
        <dbReference type="Proteomes" id="UP000276254"/>
    </source>
</evidence>
<proteinExistence type="predicted"/>
<dbReference type="AlphaFoldDB" id="A0A494TKW8"/>
<dbReference type="Proteomes" id="UP000276254">
    <property type="component" value="Chromosome"/>
</dbReference>
<dbReference type="InterPro" id="IPR011604">
    <property type="entry name" value="PDDEXK-like_dom_sf"/>
</dbReference>
<dbReference type="EMBL" id="CP032829">
    <property type="protein sequence ID" value="AYJ85755.1"/>
    <property type="molecule type" value="Genomic_DNA"/>
</dbReference>
<accession>A0A494TKW8</accession>
<name>A0A494TKW8_SPHPE</name>
<evidence type="ECO:0000313" key="1">
    <source>
        <dbReference type="EMBL" id="AYJ85755.1"/>
    </source>
</evidence>
<dbReference type="RefSeq" id="WP_121152380.1">
    <property type="nucleotide sequence ID" value="NZ_CP032829.1"/>
</dbReference>
<sequence length="305" mass="34601">MERIESPGFYEMRPERYHADPCKRPSLSSGIISTIITDTVADAAYKHPRLNPEIENDDKTAYDLGSVAHELLLGRGAGIVVIEADNWTKNDTKAQREAAIEANKQPCLRKVYDQAEAMVKAARIQLADDPENRDAFVEGVAEQVAIAQLPTAQGKLWCRSMLDWRMTDAPRIYDYKTFAPGPDPDGFVKYLFREGRDVQDPFYSMILAEIEGCAWNDVEFRYVVQNPKPPYVLAVIELDEQARQFAKQRVEWAMERWAKDGRAGKWSSYRPRTHYVAAPAYAFTAWDAKMLADELADSLDERAAA</sequence>
<keyword evidence="2" id="KW-1185">Reference proteome</keyword>
<protein>
    <submittedName>
        <fullName evidence="1">Uncharacterized protein</fullName>
    </submittedName>
</protein>
<reference evidence="1 2" key="1">
    <citation type="submission" date="2018-09" db="EMBL/GenBank/DDBJ databases">
        <title>Sphingomonas peninsula sp. nov., isolated from fildes peninsula, Antarctic soil.</title>
        <authorList>
            <person name="Yingchao G."/>
        </authorList>
    </citation>
    <scope>NUCLEOTIDE SEQUENCE [LARGE SCALE GENOMIC DNA]</scope>
    <source>
        <strain evidence="1 2">YZ-8</strain>
    </source>
</reference>
<dbReference type="Gene3D" id="3.90.320.10">
    <property type="match status" value="1"/>
</dbReference>
<gene>
    <name evidence="1" type="ORF">D3Y57_06950</name>
</gene>
<dbReference type="OrthoDB" id="3292504at2"/>
<dbReference type="KEGG" id="spha:D3Y57_06950"/>